<reference evidence="1 2" key="1">
    <citation type="submission" date="2023-02" db="EMBL/GenBank/DDBJ databases">
        <title>LHISI_Scaffold_Assembly.</title>
        <authorList>
            <person name="Stuart O.P."/>
            <person name="Cleave R."/>
            <person name="Magrath M.J.L."/>
            <person name="Mikheyev A.S."/>
        </authorList>
    </citation>
    <scope>NUCLEOTIDE SEQUENCE [LARGE SCALE GENOMIC DNA]</scope>
    <source>
        <strain evidence="1">Daus_M_001</strain>
        <tissue evidence="1">Leg muscle</tissue>
    </source>
</reference>
<accession>A0ABQ9GJ39</accession>
<sequence length="272" mass="31392">MLHNVRQKHNEDVQTFADRCFKLCEKEAEKRLLEAFTHRLHGNIGQQLRYKIPQTMDEAERMAIALEVTEAHQECKTKFDDPQRRRKVYNIVSQQTMAKILSLTSVLEEVITYVTMVRMIAVRVERVYREQMFWARDQRMPKFGNHTTSPRAKGITGDSLQIAGTQYVKLLVNGHCYPYWFLVCASELPFEGMHEEQRKQAESLANSELGTGSVNGSQYNEVEMIQHTILPPKLETVIDVALHTVGWDADSKLFLIEPTLTNVLDIRVARTI</sequence>
<evidence type="ECO:0000313" key="1">
    <source>
        <dbReference type="EMBL" id="KAJ8872043.1"/>
    </source>
</evidence>
<evidence type="ECO:0000313" key="2">
    <source>
        <dbReference type="Proteomes" id="UP001159363"/>
    </source>
</evidence>
<protein>
    <submittedName>
        <fullName evidence="1">Uncharacterized protein</fullName>
    </submittedName>
</protein>
<gene>
    <name evidence="1" type="ORF">PR048_028383</name>
</gene>
<comment type="caution">
    <text evidence="1">The sequence shown here is derived from an EMBL/GenBank/DDBJ whole genome shotgun (WGS) entry which is preliminary data.</text>
</comment>
<organism evidence="1 2">
    <name type="scientific">Dryococelus australis</name>
    <dbReference type="NCBI Taxonomy" id="614101"/>
    <lineage>
        <taxon>Eukaryota</taxon>
        <taxon>Metazoa</taxon>
        <taxon>Ecdysozoa</taxon>
        <taxon>Arthropoda</taxon>
        <taxon>Hexapoda</taxon>
        <taxon>Insecta</taxon>
        <taxon>Pterygota</taxon>
        <taxon>Neoptera</taxon>
        <taxon>Polyneoptera</taxon>
        <taxon>Phasmatodea</taxon>
        <taxon>Verophasmatodea</taxon>
        <taxon>Anareolatae</taxon>
        <taxon>Phasmatidae</taxon>
        <taxon>Eurycanthinae</taxon>
        <taxon>Dryococelus</taxon>
    </lineage>
</organism>
<dbReference type="Proteomes" id="UP001159363">
    <property type="component" value="Chromosome 11"/>
</dbReference>
<dbReference type="EMBL" id="JARBHB010000012">
    <property type="protein sequence ID" value="KAJ8872043.1"/>
    <property type="molecule type" value="Genomic_DNA"/>
</dbReference>
<keyword evidence="2" id="KW-1185">Reference proteome</keyword>
<proteinExistence type="predicted"/>
<name>A0ABQ9GJ39_9NEOP</name>